<evidence type="ECO:0000313" key="3">
    <source>
        <dbReference type="EMBL" id="KAJ7045105.1"/>
    </source>
</evidence>
<accession>A0AAD6TH33</accession>
<dbReference type="AlphaFoldDB" id="A0AAD6TH33"/>
<dbReference type="Pfam" id="PF12937">
    <property type="entry name" value="F-box-like"/>
    <property type="match status" value="1"/>
</dbReference>
<protein>
    <recommendedName>
        <fullName evidence="2">F-box domain-containing protein</fullName>
    </recommendedName>
</protein>
<keyword evidence="4" id="KW-1185">Reference proteome</keyword>
<dbReference type="Gene3D" id="1.20.1280.50">
    <property type="match status" value="1"/>
</dbReference>
<dbReference type="PROSITE" id="PS50181">
    <property type="entry name" value="FBOX"/>
    <property type="match status" value="1"/>
</dbReference>
<dbReference type="InterPro" id="IPR032675">
    <property type="entry name" value="LRR_dom_sf"/>
</dbReference>
<dbReference type="InterPro" id="IPR036047">
    <property type="entry name" value="F-box-like_dom_sf"/>
</dbReference>
<dbReference type="InterPro" id="IPR001810">
    <property type="entry name" value="F-box_dom"/>
</dbReference>
<feature type="domain" description="F-box" evidence="2">
    <location>
        <begin position="141"/>
        <end position="195"/>
    </location>
</feature>
<feature type="compositionally biased region" description="Acidic residues" evidence="1">
    <location>
        <begin position="227"/>
        <end position="252"/>
    </location>
</feature>
<dbReference type="EMBL" id="JARJCM010000005">
    <property type="protein sequence ID" value="KAJ7045105.1"/>
    <property type="molecule type" value="Genomic_DNA"/>
</dbReference>
<sequence>MKSTSYSRKGLPRASSLVPLPMSWAALDELAKKLPAADQELIARVQSLRSPEVTTTHSGPLHLPSPQAVAEHFSRIVAKWVPHVFTPHERQTARLDCLRYLVIVRAIEKVERDIHPRQLPEEVKAQLAFARMSYTLRYFRVFRINDLPVEIISNILRLAIWDSMKRPVDARLRVTWTCRRWRVIALSDSTLWNAIWFSGAGARLDRAWAWFERAHQAPLDVRIDGDSSSDDENHEDDDQDRDDDEDQDDISESDAHAAVTDISTPPPTVGDIGQILLRLFTKLTTIRMLIITVNDWKSALLVLELLRERGPSCVPLLQRFELHRGGLKNDDRRNIPWPKITLEPFVGGAVAPSLAYLSLNGVAVDWSRSVVANLSTLDLRRLPATYSPDAVRFREILANCPRLQKLSMDGGGPKFEEPNGETIVPVDLPYLRTLVIADFSLQHAQFLCSQFTAPNVNDLTLMNVCGADYLPLFVQLTGTFPKVQLLTAYSVQFQSTPEGLSTMTRWLDSMPLLAYLRVANVANQFFGIFFRPGDVTKPVAPKLVTVDFQSIEPNIITQWVSDRHKYKTPLRQVYLSEDLVARINKDHIKVITSLCILAKLPRGATTPEEEALSRLDSNHS</sequence>
<dbReference type="SUPFAM" id="SSF52047">
    <property type="entry name" value="RNI-like"/>
    <property type="match status" value="1"/>
</dbReference>
<dbReference type="Proteomes" id="UP001218188">
    <property type="component" value="Unassembled WGS sequence"/>
</dbReference>
<dbReference type="Gene3D" id="3.80.10.10">
    <property type="entry name" value="Ribonuclease Inhibitor"/>
    <property type="match status" value="1"/>
</dbReference>
<reference evidence="3" key="1">
    <citation type="submission" date="2023-03" db="EMBL/GenBank/DDBJ databases">
        <title>Massive genome expansion in bonnet fungi (Mycena s.s.) driven by repeated elements and novel gene families across ecological guilds.</title>
        <authorList>
            <consortium name="Lawrence Berkeley National Laboratory"/>
            <person name="Harder C.B."/>
            <person name="Miyauchi S."/>
            <person name="Viragh M."/>
            <person name="Kuo A."/>
            <person name="Thoen E."/>
            <person name="Andreopoulos B."/>
            <person name="Lu D."/>
            <person name="Skrede I."/>
            <person name="Drula E."/>
            <person name="Henrissat B."/>
            <person name="Morin E."/>
            <person name="Kohler A."/>
            <person name="Barry K."/>
            <person name="LaButti K."/>
            <person name="Morin E."/>
            <person name="Salamov A."/>
            <person name="Lipzen A."/>
            <person name="Mereny Z."/>
            <person name="Hegedus B."/>
            <person name="Baldrian P."/>
            <person name="Stursova M."/>
            <person name="Weitz H."/>
            <person name="Taylor A."/>
            <person name="Grigoriev I.V."/>
            <person name="Nagy L.G."/>
            <person name="Martin F."/>
            <person name="Kauserud H."/>
        </authorList>
    </citation>
    <scope>NUCLEOTIDE SEQUENCE</scope>
    <source>
        <strain evidence="3">CBHHK200</strain>
    </source>
</reference>
<feature type="region of interest" description="Disordered" evidence="1">
    <location>
        <begin position="221"/>
        <end position="265"/>
    </location>
</feature>
<proteinExistence type="predicted"/>
<evidence type="ECO:0000313" key="4">
    <source>
        <dbReference type="Proteomes" id="UP001218188"/>
    </source>
</evidence>
<dbReference type="SUPFAM" id="SSF81383">
    <property type="entry name" value="F-box domain"/>
    <property type="match status" value="1"/>
</dbReference>
<name>A0AAD6TH33_9AGAR</name>
<organism evidence="3 4">
    <name type="scientific">Mycena alexandri</name>
    <dbReference type="NCBI Taxonomy" id="1745969"/>
    <lineage>
        <taxon>Eukaryota</taxon>
        <taxon>Fungi</taxon>
        <taxon>Dikarya</taxon>
        <taxon>Basidiomycota</taxon>
        <taxon>Agaricomycotina</taxon>
        <taxon>Agaricomycetes</taxon>
        <taxon>Agaricomycetidae</taxon>
        <taxon>Agaricales</taxon>
        <taxon>Marasmiineae</taxon>
        <taxon>Mycenaceae</taxon>
        <taxon>Mycena</taxon>
    </lineage>
</organism>
<evidence type="ECO:0000259" key="2">
    <source>
        <dbReference type="PROSITE" id="PS50181"/>
    </source>
</evidence>
<evidence type="ECO:0000256" key="1">
    <source>
        <dbReference type="SAM" id="MobiDB-lite"/>
    </source>
</evidence>
<gene>
    <name evidence="3" type="ORF">C8F04DRAFT_989721</name>
</gene>
<comment type="caution">
    <text evidence="3">The sequence shown here is derived from an EMBL/GenBank/DDBJ whole genome shotgun (WGS) entry which is preliminary data.</text>
</comment>